<feature type="compositionally biased region" description="Low complexity" evidence="3">
    <location>
        <begin position="79"/>
        <end position="90"/>
    </location>
</feature>
<evidence type="ECO:0000256" key="3">
    <source>
        <dbReference type="SAM" id="MobiDB-lite"/>
    </source>
</evidence>
<feature type="region of interest" description="Disordered" evidence="3">
    <location>
        <begin position="1"/>
        <end position="27"/>
    </location>
</feature>
<dbReference type="AlphaFoldDB" id="A0A7J9AB04"/>
<protein>
    <submittedName>
        <fullName evidence="4">Uncharacterized protein</fullName>
    </submittedName>
</protein>
<name>A0A7J9AB04_9ROSI</name>
<evidence type="ECO:0000313" key="4">
    <source>
        <dbReference type="EMBL" id="MBA0720694.1"/>
    </source>
</evidence>
<evidence type="ECO:0000256" key="2">
    <source>
        <dbReference type="ARBA" id="ARBA00024343"/>
    </source>
</evidence>
<dbReference type="Proteomes" id="UP000593574">
    <property type="component" value="Unassembled WGS sequence"/>
</dbReference>
<keyword evidence="1" id="KW-0936">Ethylene signaling pathway</keyword>
<feature type="region of interest" description="Disordered" evidence="3">
    <location>
        <begin position="79"/>
        <end position="111"/>
    </location>
</feature>
<evidence type="ECO:0000313" key="5">
    <source>
        <dbReference type="Proteomes" id="UP000593574"/>
    </source>
</evidence>
<proteinExistence type="inferred from homology"/>
<accession>A0A7J9AB04</accession>
<dbReference type="PANTHER" id="PTHR31729">
    <property type="entry name" value="ETHYLENE-RESPONSIVE TRANSCRIPTION FACTOR RAP2-1-RELATED"/>
    <property type="match status" value="1"/>
</dbReference>
<comment type="caution">
    <text evidence="4">The sequence shown here is derived from an EMBL/GenBank/DDBJ whole genome shotgun (WGS) entry which is preliminary data.</text>
</comment>
<dbReference type="PANTHER" id="PTHR31729:SF2">
    <property type="entry name" value="ETHYLENE-RESPONSIVE TRANSCRIPTION FACTOR RAP2-1-RELATED"/>
    <property type="match status" value="1"/>
</dbReference>
<comment type="similarity">
    <text evidence="2">Belongs to the AP2/ERF transcription factor family. ERF subfamily.</text>
</comment>
<dbReference type="GO" id="GO:0009873">
    <property type="term" value="P:ethylene-activated signaling pathway"/>
    <property type="evidence" value="ECO:0007669"/>
    <property type="project" value="UniProtKB-KW"/>
</dbReference>
<evidence type="ECO:0000256" key="1">
    <source>
        <dbReference type="ARBA" id="ARBA00022745"/>
    </source>
</evidence>
<organism evidence="4 5">
    <name type="scientific">Gossypium laxum</name>
    <dbReference type="NCBI Taxonomy" id="34288"/>
    <lineage>
        <taxon>Eukaryota</taxon>
        <taxon>Viridiplantae</taxon>
        <taxon>Streptophyta</taxon>
        <taxon>Embryophyta</taxon>
        <taxon>Tracheophyta</taxon>
        <taxon>Spermatophyta</taxon>
        <taxon>Magnoliopsida</taxon>
        <taxon>eudicotyledons</taxon>
        <taxon>Gunneridae</taxon>
        <taxon>Pentapetalae</taxon>
        <taxon>rosids</taxon>
        <taxon>malvids</taxon>
        <taxon>Malvales</taxon>
        <taxon>Malvaceae</taxon>
        <taxon>Malvoideae</taxon>
        <taxon>Gossypium</taxon>
    </lineage>
</organism>
<gene>
    <name evidence="4" type="ORF">Golax_008303</name>
</gene>
<keyword evidence="5" id="KW-1185">Reference proteome</keyword>
<dbReference type="EMBL" id="JABEZV010000009">
    <property type="protein sequence ID" value="MBA0720694.1"/>
    <property type="molecule type" value="Genomic_DNA"/>
</dbReference>
<reference evidence="4 5" key="1">
    <citation type="journal article" date="2019" name="Genome Biol. Evol.">
        <title>Insights into the evolution of the New World diploid cottons (Gossypium, subgenus Houzingenia) based on genome sequencing.</title>
        <authorList>
            <person name="Grover C.E."/>
            <person name="Arick M.A. 2nd"/>
            <person name="Thrash A."/>
            <person name="Conover J.L."/>
            <person name="Sanders W.S."/>
            <person name="Peterson D.G."/>
            <person name="Frelichowski J.E."/>
            <person name="Scheffler J.A."/>
            <person name="Scheffler B.E."/>
            <person name="Wendel J.F."/>
        </authorList>
    </citation>
    <scope>NUCLEOTIDE SEQUENCE [LARGE SCALE GENOMIC DNA]</scope>
    <source>
        <strain evidence="4">4</strain>
        <tissue evidence="4">Leaf</tissue>
    </source>
</reference>
<sequence length="111" mass="12491">MELGDCCLTSSPASGEKRKLHRTQQKEKPFRGIRMRKWGKLNFPDLIFQEDELRDVSAASIRKKATEVGAKVDALQTSLHHASASSSESSNPTRVFRKPDLNKYPDSSDED</sequence>